<proteinExistence type="predicted"/>
<sequence>MSQQHYAFTSAIPSKVSFLKHDKTVCQFIDKFDAGILQLLDALLLSLLRYTITLKLAEIDNNRLSTKNIGKNNKLSSPKTSDICLNTTSI</sequence>
<name>A0A135I5S1_9GAMM</name>
<dbReference type="EMBL" id="LNTY01000049">
    <property type="protein sequence ID" value="KXF80798.1"/>
    <property type="molecule type" value="Genomic_DNA"/>
</dbReference>
<organism evidence="1 2">
    <name type="scientific">Enterovibrio coralii</name>
    <dbReference type="NCBI Taxonomy" id="294935"/>
    <lineage>
        <taxon>Bacteria</taxon>
        <taxon>Pseudomonadati</taxon>
        <taxon>Pseudomonadota</taxon>
        <taxon>Gammaproteobacteria</taxon>
        <taxon>Vibrionales</taxon>
        <taxon>Vibrionaceae</taxon>
        <taxon>Enterovibrio</taxon>
    </lineage>
</organism>
<dbReference type="AlphaFoldDB" id="A0A135I5S1"/>
<gene>
    <name evidence="1" type="ORF">ATN88_16095</name>
</gene>
<accession>A0A135I5S1</accession>
<keyword evidence="2" id="KW-1185">Reference proteome</keyword>
<protein>
    <submittedName>
        <fullName evidence="1">Uncharacterized protein</fullName>
    </submittedName>
</protein>
<dbReference type="Proteomes" id="UP000070529">
    <property type="component" value="Unassembled WGS sequence"/>
</dbReference>
<evidence type="ECO:0000313" key="1">
    <source>
        <dbReference type="EMBL" id="KXF80798.1"/>
    </source>
</evidence>
<evidence type="ECO:0000313" key="2">
    <source>
        <dbReference type="Proteomes" id="UP000070529"/>
    </source>
</evidence>
<reference evidence="1 2" key="1">
    <citation type="submission" date="2015-11" db="EMBL/GenBank/DDBJ databases">
        <title>Genomic Taxonomy of the Vibrionaceae.</title>
        <authorList>
            <person name="Gomez-Gil B."/>
            <person name="Enciso-Ibarra J."/>
        </authorList>
    </citation>
    <scope>NUCLEOTIDE SEQUENCE [LARGE SCALE GENOMIC DNA]</scope>
    <source>
        <strain evidence="1 2">CAIM 912</strain>
    </source>
</reference>
<comment type="caution">
    <text evidence="1">The sequence shown here is derived from an EMBL/GenBank/DDBJ whole genome shotgun (WGS) entry which is preliminary data.</text>
</comment>